<protein>
    <submittedName>
        <fullName evidence="1">Uncharacterized protein</fullName>
    </submittedName>
</protein>
<evidence type="ECO:0000313" key="2">
    <source>
        <dbReference type="Proteomes" id="UP000728032"/>
    </source>
</evidence>
<proteinExistence type="predicted"/>
<dbReference type="EMBL" id="CAJPVJ010037647">
    <property type="protein sequence ID" value="CAG2181469.1"/>
    <property type="molecule type" value="Genomic_DNA"/>
</dbReference>
<evidence type="ECO:0000313" key="1">
    <source>
        <dbReference type="EMBL" id="CAD7664332.1"/>
    </source>
</evidence>
<name>A0A7R9QZP4_9ACAR</name>
<organism evidence="1">
    <name type="scientific">Oppiella nova</name>
    <dbReference type="NCBI Taxonomy" id="334625"/>
    <lineage>
        <taxon>Eukaryota</taxon>
        <taxon>Metazoa</taxon>
        <taxon>Ecdysozoa</taxon>
        <taxon>Arthropoda</taxon>
        <taxon>Chelicerata</taxon>
        <taxon>Arachnida</taxon>
        <taxon>Acari</taxon>
        <taxon>Acariformes</taxon>
        <taxon>Sarcoptiformes</taxon>
        <taxon>Oribatida</taxon>
        <taxon>Brachypylina</taxon>
        <taxon>Oppioidea</taxon>
        <taxon>Oppiidae</taxon>
        <taxon>Oppiella</taxon>
    </lineage>
</organism>
<dbReference type="AlphaFoldDB" id="A0A7R9QZP4"/>
<accession>A0A7R9QZP4</accession>
<reference evidence="1" key="1">
    <citation type="submission" date="2020-11" db="EMBL/GenBank/DDBJ databases">
        <authorList>
            <person name="Tran Van P."/>
        </authorList>
    </citation>
    <scope>NUCLEOTIDE SEQUENCE</scope>
</reference>
<feature type="non-terminal residue" evidence="1">
    <location>
        <position position="149"/>
    </location>
</feature>
<dbReference type="EMBL" id="OC952472">
    <property type="protein sequence ID" value="CAD7664332.1"/>
    <property type="molecule type" value="Genomic_DNA"/>
</dbReference>
<keyword evidence="2" id="KW-1185">Reference proteome</keyword>
<gene>
    <name evidence="1" type="ORF">ONB1V03_LOCUS20890</name>
</gene>
<sequence length="149" mass="17601">MTGDWRTVLRNNIPQRKQKNIEEIAYEDSLRRQKYNRYIRQRGNDSEIDNKRDDVLANLDDLVKNDLIPNEWKDTILNDVQKQNGPPIECPFSDAYYYGMSQKFRKSNKFSQTLSLRECLIKAIKVSNNTENVDKLLDNILSENDLEKD</sequence>
<dbReference type="Proteomes" id="UP000728032">
    <property type="component" value="Unassembled WGS sequence"/>
</dbReference>